<protein>
    <submittedName>
        <fullName evidence="1">Uncharacterized protein</fullName>
    </submittedName>
</protein>
<keyword evidence="2" id="KW-1185">Reference proteome</keyword>
<evidence type="ECO:0000313" key="1">
    <source>
        <dbReference type="EMBL" id="MFB6392632.1"/>
    </source>
</evidence>
<proteinExistence type="predicted"/>
<comment type="caution">
    <text evidence="1">The sequence shown here is derived from an EMBL/GenBank/DDBJ whole genome shotgun (WGS) entry which is preliminary data.</text>
</comment>
<dbReference type="RefSeq" id="WP_375733347.1">
    <property type="nucleotide sequence ID" value="NZ_JBCGDC010000011.1"/>
</dbReference>
<evidence type="ECO:0000313" key="2">
    <source>
        <dbReference type="Proteomes" id="UP001582793"/>
    </source>
</evidence>
<accession>A0ABV5CKW5</accession>
<name>A0ABV5CKW5_9ACTN</name>
<sequence>MGYPLLHIMARNWLRTDLNMGIPAKSRIRVENKLPSNSQYTYRLVVVQTAVSSPGDTTLTLDVVDLNIDCYAGTDEMAAGLAEMVRSALRLRFVRHIDPVSGAFIKSVETLARPAWAPWDDASAIERWTAAYRLTVHATP</sequence>
<gene>
    <name evidence="1" type="ORF">AAFH96_05870</name>
</gene>
<reference evidence="1 2" key="1">
    <citation type="submission" date="2024-04" db="EMBL/GenBank/DDBJ databases">
        <title>Polymorphospora sp. isolated from Baiyangdian Lake in Xiong'an New Area.</title>
        <authorList>
            <person name="Zhang X."/>
            <person name="Liu J."/>
        </authorList>
    </citation>
    <scope>NUCLEOTIDE SEQUENCE [LARGE SCALE GENOMIC DNA]</scope>
    <source>
        <strain evidence="1 2">2-325</strain>
    </source>
</reference>
<organism evidence="1 2">
    <name type="scientific">Polymorphospora lycopeni</name>
    <dbReference type="NCBI Taxonomy" id="3140240"/>
    <lineage>
        <taxon>Bacteria</taxon>
        <taxon>Bacillati</taxon>
        <taxon>Actinomycetota</taxon>
        <taxon>Actinomycetes</taxon>
        <taxon>Micromonosporales</taxon>
        <taxon>Micromonosporaceae</taxon>
        <taxon>Polymorphospora</taxon>
    </lineage>
</organism>
<dbReference type="EMBL" id="JBCGDC010000011">
    <property type="protein sequence ID" value="MFB6392632.1"/>
    <property type="molecule type" value="Genomic_DNA"/>
</dbReference>
<dbReference type="Proteomes" id="UP001582793">
    <property type="component" value="Unassembled WGS sequence"/>
</dbReference>